<keyword evidence="3" id="KW-1185">Reference proteome</keyword>
<evidence type="ECO:0000313" key="2">
    <source>
        <dbReference type="EMBL" id="MFC3494964.1"/>
    </source>
</evidence>
<gene>
    <name evidence="2" type="ORF">ACFO8M_20970</name>
</gene>
<keyword evidence="1" id="KW-0812">Transmembrane</keyword>
<keyword evidence="1" id="KW-0472">Membrane</keyword>
<dbReference type="RefSeq" id="WP_387979182.1">
    <property type="nucleotide sequence ID" value="NZ_JBHRWO010000021.1"/>
</dbReference>
<name>A0ABV7Q2C0_9ACTN</name>
<evidence type="ECO:0000313" key="3">
    <source>
        <dbReference type="Proteomes" id="UP001595712"/>
    </source>
</evidence>
<evidence type="ECO:0008006" key="4">
    <source>
        <dbReference type="Google" id="ProtNLM"/>
    </source>
</evidence>
<dbReference type="Proteomes" id="UP001595712">
    <property type="component" value="Unassembled WGS sequence"/>
</dbReference>
<dbReference type="EMBL" id="JBHRWO010000021">
    <property type="protein sequence ID" value="MFC3494964.1"/>
    <property type="molecule type" value="Genomic_DNA"/>
</dbReference>
<reference evidence="3" key="1">
    <citation type="journal article" date="2019" name="Int. J. Syst. Evol. Microbiol.">
        <title>The Global Catalogue of Microorganisms (GCM) 10K type strain sequencing project: providing services to taxonomists for standard genome sequencing and annotation.</title>
        <authorList>
            <consortium name="The Broad Institute Genomics Platform"/>
            <consortium name="The Broad Institute Genome Sequencing Center for Infectious Disease"/>
            <person name="Wu L."/>
            <person name="Ma J."/>
        </authorList>
    </citation>
    <scope>NUCLEOTIDE SEQUENCE [LARGE SCALE GENOMIC DNA]</scope>
    <source>
        <strain evidence="3">CGMCC 4.7396</strain>
    </source>
</reference>
<evidence type="ECO:0000256" key="1">
    <source>
        <dbReference type="SAM" id="Phobius"/>
    </source>
</evidence>
<accession>A0ABV7Q2C0</accession>
<organism evidence="2 3">
    <name type="scientific">Glycomyces rhizosphaerae</name>
    <dbReference type="NCBI Taxonomy" id="2054422"/>
    <lineage>
        <taxon>Bacteria</taxon>
        <taxon>Bacillati</taxon>
        <taxon>Actinomycetota</taxon>
        <taxon>Actinomycetes</taxon>
        <taxon>Glycomycetales</taxon>
        <taxon>Glycomycetaceae</taxon>
        <taxon>Glycomyces</taxon>
    </lineage>
</organism>
<feature type="transmembrane region" description="Helical" evidence="1">
    <location>
        <begin position="48"/>
        <end position="68"/>
    </location>
</feature>
<protein>
    <recommendedName>
        <fullName evidence="4">DUF3040 domain-containing protein</fullName>
    </recommendedName>
</protein>
<keyword evidence="1" id="KW-1133">Transmembrane helix</keyword>
<proteinExistence type="predicted"/>
<sequence>MNPSAAEELPEEFRLTLAEQVRQEPDHREPNVLAEEQPRLAEPAGNSWLFVGMMLVVAVGVLLLIIFASGGNADESLML</sequence>
<comment type="caution">
    <text evidence="2">The sequence shown here is derived from an EMBL/GenBank/DDBJ whole genome shotgun (WGS) entry which is preliminary data.</text>
</comment>